<feature type="domain" description="MmgE/PrpD C-terminal" evidence="3">
    <location>
        <begin position="102"/>
        <end position="272"/>
    </location>
</feature>
<dbReference type="Gene3D" id="1.10.4100.10">
    <property type="entry name" value="2-methylcitrate dehydratase PrpD"/>
    <property type="match status" value="1"/>
</dbReference>
<comment type="caution">
    <text evidence="4">The sequence shown here is derived from an EMBL/GenBank/DDBJ whole genome shotgun (WGS) entry which is preliminary data.</text>
</comment>
<dbReference type="InterPro" id="IPR045336">
    <property type="entry name" value="MmgE_PrpD_N"/>
</dbReference>
<evidence type="ECO:0000256" key="1">
    <source>
        <dbReference type="ARBA" id="ARBA00006174"/>
    </source>
</evidence>
<evidence type="ECO:0000313" key="4">
    <source>
        <dbReference type="EMBL" id="GAG94304.1"/>
    </source>
</evidence>
<feature type="non-terminal residue" evidence="4">
    <location>
        <position position="293"/>
    </location>
</feature>
<dbReference type="PANTHER" id="PTHR16943">
    <property type="entry name" value="2-METHYLCITRATE DEHYDRATASE-RELATED"/>
    <property type="match status" value="1"/>
</dbReference>
<dbReference type="Pfam" id="PF19305">
    <property type="entry name" value="MmgE_PrpD_C"/>
    <property type="match status" value="1"/>
</dbReference>
<dbReference type="InterPro" id="IPR042183">
    <property type="entry name" value="MmgE/PrpD_sf_1"/>
</dbReference>
<dbReference type="AlphaFoldDB" id="X1BEC2"/>
<organism evidence="4">
    <name type="scientific">marine sediment metagenome</name>
    <dbReference type="NCBI Taxonomy" id="412755"/>
    <lineage>
        <taxon>unclassified sequences</taxon>
        <taxon>metagenomes</taxon>
        <taxon>ecological metagenomes</taxon>
    </lineage>
</organism>
<gene>
    <name evidence="4" type="ORF">S01H4_36685</name>
</gene>
<reference evidence="4" key="1">
    <citation type="journal article" date="2014" name="Front. Microbiol.">
        <title>High frequency of phylogenetically diverse reductive dehalogenase-homologous genes in deep subseafloor sedimentary metagenomes.</title>
        <authorList>
            <person name="Kawai M."/>
            <person name="Futagami T."/>
            <person name="Toyoda A."/>
            <person name="Takaki Y."/>
            <person name="Nishi S."/>
            <person name="Hori S."/>
            <person name="Arai W."/>
            <person name="Tsubouchi T."/>
            <person name="Morono Y."/>
            <person name="Uchiyama I."/>
            <person name="Ito T."/>
            <person name="Fujiyama A."/>
            <person name="Inagaki F."/>
            <person name="Takami H."/>
        </authorList>
    </citation>
    <scope>NUCLEOTIDE SEQUENCE</scope>
    <source>
        <strain evidence="4">Expedition CK06-06</strain>
    </source>
</reference>
<dbReference type="EMBL" id="BART01019633">
    <property type="protein sequence ID" value="GAG94304.1"/>
    <property type="molecule type" value="Genomic_DNA"/>
</dbReference>
<evidence type="ECO:0000259" key="2">
    <source>
        <dbReference type="Pfam" id="PF03972"/>
    </source>
</evidence>
<dbReference type="Pfam" id="PF03972">
    <property type="entry name" value="MmgE_PrpD_N"/>
    <property type="match status" value="1"/>
</dbReference>
<evidence type="ECO:0000259" key="3">
    <source>
        <dbReference type="Pfam" id="PF19305"/>
    </source>
</evidence>
<dbReference type="InterPro" id="IPR045337">
    <property type="entry name" value="MmgE_PrpD_C"/>
</dbReference>
<comment type="similarity">
    <text evidence="1">Belongs to the PrpD family.</text>
</comment>
<proteinExistence type="inferred from homology"/>
<dbReference type="GO" id="GO:0016829">
    <property type="term" value="F:lyase activity"/>
    <property type="evidence" value="ECO:0007669"/>
    <property type="project" value="InterPro"/>
</dbReference>
<dbReference type="SUPFAM" id="SSF103378">
    <property type="entry name" value="2-methylcitrate dehydratase PrpD"/>
    <property type="match status" value="1"/>
</dbReference>
<accession>X1BEC2</accession>
<feature type="non-terminal residue" evidence="4">
    <location>
        <position position="1"/>
    </location>
</feature>
<dbReference type="InterPro" id="IPR036148">
    <property type="entry name" value="MmgE/PrpD_sf"/>
</dbReference>
<evidence type="ECO:0008006" key="5">
    <source>
        <dbReference type="Google" id="ProtNLM"/>
    </source>
</evidence>
<protein>
    <recommendedName>
        <fullName evidence="5">MmgE/PrpD family protein</fullName>
    </recommendedName>
</protein>
<name>X1BEC2_9ZZZZ</name>
<dbReference type="InterPro" id="IPR005656">
    <property type="entry name" value="MmgE_PrpD"/>
</dbReference>
<dbReference type="PANTHER" id="PTHR16943:SF8">
    <property type="entry name" value="2-METHYLCITRATE DEHYDRATASE"/>
    <property type="match status" value="1"/>
</dbReference>
<sequence>LRRLNAHQCRNALGLAATNGAGVMDNFGSQAKPYQGARAAEAGVVSVELAMHGVDAGPDAIDGDGGMMAALSPAGNVDRQTPATGLGIDWTAAKNSLNIKPHPTVGASQRAIDAAIQLQCDHAPAINQIETIIARVSKKHAAVMRLHHPQSASEARFSLEFGVAAGLIAGRVTLAELEDSFVNRDDIQKLIRKVEIAIGPDDDPSYPVGARFDTVEIVHKDGSRLTSEPVYRFRGHGENPMNETQLKEKFDSCTQPHIGENQAGSLFKAVRNLANLSSVFDLPTLNWKHERRR</sequence>
<feature type="domain" description="MmgE/PrpD N-terminal" evidence="2">
    <location>
        <begin position="2"/>
        <end position="78"/>
    </location>
</feature>